<feature type="domain" description="HTH cro/C1-type" evidence="1">
    <location>
        <begin position="17"/>
        <end position="71"/>
    </location>
</feature>
<dbReference type="InterPro" id="IPR001387">
    <property type="entry name" value="Cro/C1-type_HTH"/>
</dbReference>
<dbReference type="SMART" id="SM00530">
    <property type="entry name" value="HTH_XRE"/>
    <property type="match status" value="1"/>
</dbReference>
<dbReference type="Gene3D" id="1.10.260.40">
    <property type="entry name" value="lambda repressor-like DNA-binding domains"/>
    <property type="match status" value="1"/>
</dbReference>
<dbReference type="AlphaFoldDB" id="A0A2T5J4B9"/>
<dbReference type="Proteomes" id="UP000244168">
    <property type="component" value="Unassembled WGS sequence"/>
</dbReference>
<dbReference type="InterPro" id="IPR010982">
    <property type="entry name" value="Lambda_DNA-bd_dom_sf"/>
</dbReference>
<dbReference type="PROSITE" id="PS50943">
    <property type="entry name" value="HTH_CROC1"/>
    <property type="match status" value="1"/>
</dbReference>
<reference evidence="2 3" key="1">
    <citation type="submission" date="2018-04" db="EMBL/GenBank/DDBJ databases">
        <title>Genomic Encyclopedia of Archaeal and Bacterial Type Strains, Phase II (KMG-II): from individual species to whole genera.</title>
        <authorList>
            <person name="Goeker M."/>
        </authorList>
    </citation>
    <scope>NUCLEOTIDE SEQUENCE [LARGE SCALE GENOMIC DNA]</scope>
    <source>
        <strain evidence="2 3">DSM 26809</strain>
    </source>
</reference>
<evidence type="ECO:0000313" key="3">
    <source>
        <dbReference type="Proteomes" id="UP000244168"/>
    </source>
</evidence>
<dbReference type="RefSeq" id="WP_107831711.1">
    <property type="nucleotide sequence ID" value="NZ_CP160205.1"/>
</dbReference>
<name>A0A2T5J4B9_9SPHI</name>
<dbReference type="OrthoDB" id="678057at2"/>
<evidence type="ECO:0000313" key="2">
    <source>
        <dbReference type="EMBL" id="PTQ92131.1"/>
    </source>
</evidence>
<sequence>MVSEAHKDILIRFGKHLESLRKKQNLSLRKLALNCNIDHADVKKYENGEFNLTLISLTELAKGLGLPLKELMEF</sequence>
<comment type="caution">
    <text evidence="2">The sequence shown here is derived from an EMBL/GenBank/DDBJ whole genome shotgun (WGS) entry which is preliminary data.</text>
</comment>
<gene>
    <name evidence="2" type="ORF">C8P68_1146</name>
</gene>
<evidence type="ECO:0000259" key="1">
    <source>
        <dbReference type="PROSITE" id="PS50943"/>
    </source>
</evidence>
<proteinExistence type="predicted"/>
<keyword evidence="3" id="KW-1185">Reference proteome</keyword>
<dbReference type="SUPFAM" id="SSF47413">
    <property type="entry name" value="lambda repressor-like DNA-binding domains"/>
    <property type="match status" value="1"/>
</dbReference>
<dbReference type="GO" id="GO:0003677">
    <property type="term" value="F:DNA binding"/>
    <property type="evidence" value="ECO:0007669"/>
    <property type="project" value="InterPro"/>
</dbReference>
<dbReference type="EMBL" id="QAOQ01000014">
    <property type="protein sequence ID" value="PTQ92131.1"/>
    <property type="molecule type" value="Genomic_DNA"/>
</dbReference>
<accession>A0A2T5J4B9</accession>
<dbReference type="Pfam" id="PF01381">
    <property type="entry name" value="HTH_3"/>
    <property type="match status" value="1"/>
</dbReference>
<dbReference type="CDD" id="cd00093">
    <property type="entry name" value="HTH_XRE"/>
    <property type="match status" value="1"/>
</dbReference>
<protein>
    <submittedName>
        <fullName evidence="2">Xre family transcriptional regulator</fullName>
    </submittedName>
</protein>
<organism evidence="2 3">
    <name type="scientific">Mucilaginibacter yixingensis</name>
    <dbReference type="NCBI Taxonomy" id="1295612"/>
    <lineage>
        <taxon>Bacteria</taxon>
        <taxon>Pseudomonadati</taxon>
        <taxon>Bacteroidota</taxon>
        <taxon>Sphingobacteriia</taxon>
        <taxon>Sphingobacteriales</taxon>
        <taxon>Sphingobacteriaceae</taxon>
        <taxon>Mucilaginibacter</taxon>
    </lineage>
</organism>